<evidence type="ECO:0000313" key="1">
    <source>
        <dbReference type="EMBL" id="GFO39748.1"/>
    </source>
</evidence>
<dbReference type="AlphaFoldDB" id="A0AAV4D6A4"/>
<comment type="caution">
    <text evidence="1">The sequence shown here is derived from an EMBL/GenBank/DDBJ whole genome shotgun (WGS) entry which is preliminary data.</text>
</comment>
<reference evidence="1 2" key="1">
    <citation type="journal article" date="2021" name="Elife">
        <title>Chloroplast acquisition without the gene transfer in kleptoplastic sea slugs, Plakobranchus ocellatus.</title>
        <authorList>
            <person name="Maeda T."/>
            <person name="Takahashi S."/>
            <person name="Yoshida T."/>
            <person name="Shimamura S."/>
            <person name="Takaki Y."/>
            <person name="Nagai Y."/>
            <person name="Toyoda A."/>
            <person name="Suzuki Y."/>
            <person name="Arimoto A."/>
            <person name="Ishii H."/>
            <person name="Satoh N."/>
            <person name="Nishiyama T."/>
            <person name="Hasebe M."/>
            <person name="Maruyama T."/>
            <person name="Minagawa J."/>
            <person name="Obokata J."/>
            <person name="Shigenobu S."/>
        </authorList>
    </citation>
    <scope>NUCLEOTIDE SEQUENCE [LARGE SCALE GENOMIC DNA]</scope>
</reference>
<proteinExistence type="predicted"/>
<sequence length="145" mass="16003">MTAGRKLNGQWSSLVLSGRDWAAERAAAGREEGGRGQEIHVEVKVGSDQPRPISSRSPLVEGGAGVHYLLNDRGRRTNGRLHHYCLRCSAHGRRPFHTLVQGLGLVSLAGRTCRDLKEVTCQQALFPRDSEWWTVGILCYQKGNA</sequence>
<dbReference type="Proteomes" id="UP000735302">
    <property type="component" value="Unassembled WGS sequence"/>
</dbReference>
<organism evidence="1 2">
    <name type="scientific">Plakobranchus ocellatus</name>
    <dbReference type="NCBI Taxonomy" id="259542"/>
    <lineage>
        <taxon>Eukaryota</taxon>
        <taxon>Metazoa</taxon>
        <taxon>Spiralia</taxon>
        <taxon>Lophotrochozoa</taxon>
        <taxon>Mollusca</taxon>
        <taxon>Gastropoda</taxon>
        <taxon>Heterobranchia</taxon>
        <taxon>Euthyneura</taxon>
        <taxon>Panpulmonata</taxon>
        <taxon>Sacoglossa</taxon>
        <taxon>Placobranchoidea</taxon>
        <taxon>Plakobranchidae</taxon>
        <taxon>Plakobranchus</taxon>
    </lineage>
</organism>
<keyword evidence="2" id="KW-1185">Reference proteome</keyword>
<accession>A0AAV4D6A4</accession>
<name>A0AAV4D6A4_9GAST</name>
<gene>
    <name evidence="1" type="ORF">PoB_006625300</name>
</gene>
<evidence type="ECO:0000313" key="2">
    <source>
        <dbReference type="Proteomes" id="UP000735302"/>
    </source>
</evidence>
<dbReference type="EMBL" id="BLXT01007506">
    <property type="protein sequence ID" value="GFO39748.1"/>
    <property type="molecule type" value="Genomic_DNA"/>
</dbReference>
<protein>
    <submittedName>
        <fullName evidence="1">Uncharacterized protein</fullName>
    </submittedName>
</protein>